<keyword evidence="1" id="KW-0812">Transmembrane</keyword>
<keyword evidence="1" id="KW-0472">Membrane</keyword>
<reference evidence="2" key="1">
    <citation type="journal article" date="2020" name="Stud. Mycol.">
        <title>101 Dothideomycetes genomes: a test case for predicting lifestyles and emergence of pathogens.</title>
        <authorList>
            <person name="Haridas S."/>
            <person name="Albert R."/>
            <person name="Binder M."/>
            <person name="Bloem J."/>
            <person name="Labutti K."/>
            <person name="Salamov A."/>
            <person name="Andreopoulos B."/>
            <person name="Baker S."/>
            <person name="Barry K."/>
            <person name="Bills G."/>
            <person name="Bluhm B."/>
            <person name="Cannon C."/>
            <person name="Castanera R."/>
            <person name="Culley D."/>
            <person name="Daum C."/>
            <person name="Ezra D."/>
            <person name="Gonzalez J."/>
            <person name="Henrissat B."/>
            <person name="Kuo A."/>
            <person name="Liang C."/>
            <person name="Lipzen A."/>
            <person name="Lutzoni F."/>
            <person name="Magnuson J."/>
            <person name="Mondo S."/>
            <person name="Nolan M."/>
            <person name="Ohm R."/>
            <person name="Pangilinan J."/>
            <person name="Park H.-J."/>
            <person name="Ramirez L."/>
            <person name="Alfaro M."/>
            <person name="Sun H."/>
            <person name="Tritt A."/>
            <person name="Yoshinaga Y."/>
            <person name="Zwiers L.-H."/>
            <person name="Turgeon B."/>
            <person name="Goodwin S."/>
            <person name="Spatafora J."/>
            <person name="Crous P."/>
            <person name="Grigoriev I."/>
        </authorList>
    </citation>
    <scope>NUCLEOTIDE SEQUENCE</scope>
    <source>
        <strain evidence="2">CBS 279.74</strain>
    </source>
</reference>
<feature type="transmembrane region" description="Helical" evidence="1">
    <location>
        <begin position="73"/>
        <end position="93"/>
    </location>
</feature>
<gene>
    <name evidence="2" type="ORF">K504DRAFT_463589</name>
</gene>
<sequence>MDNADGKEQATRRKPVPEAVKSLRDNGSSIPQIFAASVVLSVAVLHWPLRWVMSGAPVLVYSILLGKAKGYRVLPYIPLWTIFTTINLVYVVAATSWLLYWVFAVICYVSILLSCLFQFNMAAMFARRRFRHLLRDLHFIQDTISFFNLPALEIDTDVSGLMVIRGFTFSLSTLTGTAHGIEVGLKLSDDLELAIQAETCVVSLFRKIEIGDVYCNIKGGEYEMNFGKLKPGPLARPGEDFISTDTAILKAAAAAATLVGSGGVKSDLTVGEPPEDMPGTKNAKKNIIQLSPDEDTARERYEEKIRHIHKTSTINVAINTLKKAAREDEANNNLDTPSNLRAAVCTHIHNQPTIPHPPSRSIRLSTLRHTDFPRFKVFLHRLPFLLRALLSPISYFHPVHIDNITAAGSGKWMVSLMQEYFFKHYPGQDGEIRRLQTRISAWLADANFAVELGEVHCRTHVPINTTYDIENIFKIGDLMAYRTLPEAVNLTQVVRLGGADATIAFPSYLLPHHGHLLPKKPTEFDEMNLEQEVIEADGTPNTVKKERELEQLRKDETNMKISAHAHLPAVFDQALLNFVAALVKATKIIEIERGHEELVLKRAETLGLANGLRRTDSVAFADNISIASTEDTDSSTSTLHPGSQKSFNNFMRKMDRGFRDMNVNMKDGMRKAGINTVNVVANDRWIARIVGNIMRKMEKTQGDVGYSGLIPIKLAYYRDRVEPETKLLP</sequence>
<protein>
    <submittedName>
        <fullName evidence="2">Uncharacterized protein</fullName>
    </submittedName>
</protein>
<dbReference type="AlphaFoldDB" id="A0A6G1JSE8"/>
<keyword evidence="1" id="KW-1133">Transmembrane helix</keyword>
<proteinExistence type="predicted"/>
<keyword evidence="3" id="KW-1185">Reference proteome</keyword>
<name>A0A6G1JSE8_9PLEO</name>
<dbReference type="EMBL" id="MU005787">
    <property type="protein sequence ID" value="KAF2703534.1"/>
    <property type="molecule type" value="Genomic_DNA"/>
</dbReference>
<evidence type="ECO:0000256" key="1">
    <source>
        <dbReference type="SAM" id="Phobius"/>
    </source>
</evidence>
<organism evidence="2 3">
    <name type="scientific">Pleomassaria siparia CBS 279.74</name>
    <dbReference type="NCBI Taxonomy" id="1314801"/>
    <lineage>
        <taxon>Eukaryota</taxon>
        <taxon>Fungi</taxon>
        <taxon>Dikarya</taxon>
        <taxon>Ascomycota</taxon>
        <taxon>Pezizomycotina</taxon>
        <taxon>Dothideomycetes</taxon>
        <taxon>Pleosporomycetidae</taxon>
        <taxon>Pleosporales</taxon>
        <taxon>Pleomassariaceae</taxon>
        <taxon>Pleomassaria</taxon>
    </lineage>
</organism>
<feature type="transmembrane region" description="Helical" evidence="1">
    <location>
        <begin position="33"/>
        <end position="52"/>
    </location>
</feature>
<evidence type="ECO:0000313" key="2">
    <source>
        <dbReference type="EMBL" id="KAF2703534.1"/>
    </source>
</evidence>
<feature type="transmembrane region" description="Helical" evidence="1">
    <location>
        <begin position="99"/>
        <end position="125"/>
    </location>
</feature>
<accession>A0A6G1JSE8</accession>
<dbReference type="Proteomes" id="UP000799428">
    <property type="component" value="Unassembled WGS sequence"/>
</dbReference>
<dbReference type="OrthoDB" id="5372451at2759"/>
<evidence type="ECO:0000313" key="3">
    <source>
        <dbReference type="Proteomes" id="UP000799428"/>
    </source>
</evidence>